<protein>
    <recommendedName>
        <fullName evidence="2">Galectin</fullName>
    </recommendedName>
</protein>
<proteinExistence type="predicted"/>
<evidence type="ECO:0000259" key="3">
    <source>
        <dbReference type="PROSITE" id="PS51304"/>
    </source>
</evidence>
<keyword evidence="1 2" id="KW-0430">Lectin</keyword>
<dbReference type="Gene3D" id="2.60.120.200">
    <property type="match status" value="2"/>
</dbReference>
<dbReference type="EMBL" id="JADBJN010000003">
    <property type="protein sequence ID" value="KAG5671176.1"/>
    <property type="molecule type" value="Genomic_DNA"/>
</dbReference>
<sequence length="337" mass="38974">MSTASIDSLSSCEVATSDYLKPINSEILSTKSEVICQYSFKELIPGSCFLISGVVLRTCERFSINFLAVSNKQDVALHFNPRLPQNYIVRNSKINGHWGSEETHSQFSSRYDLLRGHRFQVEFLITESEFIIAINNRLFGVFEHRINYKKLNAIEVKGDVKEVAIEQLFRDKYPDVPIPEIPLEEPSDDSIFPVPMLVNIPNGFTKNKSIHIIAKVKMLPHSITINLQSRPYFYPHAIIPLHINPRFGGGKHIICRNTWNHGKWGKEERTDISSKDLSPGRMFKMTIFCDFEFYHIFLNDYLFAEYRHRCETNIVDTLCIFGDIVLKKVWIETKSFD</sequence>
<dbReference type="GO" id="GO:0016936">
    <property type="term" value="F:galactoside binding"/>
    <property type="evidence" value="ECO:0007669"/>
    <property type="project" value="TreeGrafter"/>
</dbReference>
<evidence type="ECO:0000256" key="1">
    <source>
        <dbReference type="ARBA" id="ARBA00022734"/>
    </source>
</evidence>
<evidence type="ECO:0000256" key="2">
    <source>
        <dbReference type="RuleBase" id="RU102079"/>
    </source>
</evidence>
<dbReference type="Pfam" id="PF00337">
    <property type="entry name" value="Gal-bind_lectin"/>
    <property type="match status" value="2"/>
</dbReference>
<evidence type="ECO:0000313" key="5">
    <source>
        <dbReference type="Proteomes" id="UP001107558"/>
    </source>
</evidence>
<dbReference type="AlphaFoldDB" id="A0A9J6BN86"/>
<keyword evidence="5" id="KW-1185">Reference proteome</keyword>
<dbReference type="Proteomes" id="UP001107558">
    <property type="component" value="Chromosome 3"/>
</dbReference>
<dbReference type="GO" id="GO:0030246">
    <property type="term" value="F:carbohydrate binding"/>
    <property type="evidence" value="ECO:0007669"/>
    <property type="project" value="UniProtKB-UniRule"/>
</dbReference>
<comment type="caution">
    <text evidence="4">The sequence shown here is derived from an EMBL/GenBank/DDBJ whole genome shotgun (WGS) entry which is preliminary data.</text>
</comment>
<dbReference type="OrthoDB" id="5795596at2759"/>
<name>A0A9J6BN86_POLVA</name>
<dbReference type="PANTHER" id="PTHR11346:SF185">
    <property type="entry name" value="GALECTIN"/>
    <property type="match status" value="1"/>
</dbReference>
<dbReference type="PROSITE" id="PS51304">
    <property type="entry name" value="GALECTIN"/>
    <property type="match status" value="2"/>
</dbReference>
<feature type="domain" description="Galectin" evidence="3">
    <location>
        <begin position="196"/>
        <end position="332"/>
    </location>
</feature>
<dbReference type="InterPro" id="IPR044156">
    <property type="entry name" value="Galectin-like"/>
</dbReference>
<reference evidence="4" key="1">
    <citation type="submission" date="2021-03" db="EMBL/GenBank/DDBJ databases">
        <title>Chromosome level genome of the anhydrobiotic midge Polypedilum vanderplanki.</title>
        <authorList>
            <person name="Yoshida Y."/>
            <person name="Kikawada T."/>
            <person name="Gusev O."/>
        </authorList>
    </citation>
    <scope>NUCLEOTIDE SEQUENCE</scope>
    <source>
        <strain evidence="4">NIAS01</strain>
        <tissue evidence="4">Whole body or cell culture</tissue>
    </source>
</reference>
<dbReference type="CDD" id="cd00070">
    <property type="entry name" value="GLECT"/>
    <property type="match status" value="2"/>
</dbReference>
<gene>
    <name evidence="4" type="ORF">PVAND_001387</name>
</gene>
<dbReference type="InterPro" id="IPR013320">
    <property type="entry name" value="ConA-like_dom_sf"/>
</dbReference>
<feature type="domain" description="Galectin" evidence="3">
    <location>
        <begin position="35"/>
        <end position="168"/>
    </location>
</feature>
<dbReference type="SUPFAM" id="SSF49899">
    <property type="entry name" value="Concanavalin A-like lectins/glucanases"/>
    <property type="match status" value="2"/>
</dbReference>
<evidence type="ECO:0000313" key="4">
    <source>
        <dbReference type="EMBL" id="KAG5671176.1"/>
    </source>
</evidence>
<dbReference type="PANTHER" id="PTHR11346">
    <property type="entry name" value="GALECTIN"/>
    <property type="match status" value="1"/>
</dbReference>
<dbReference type="SMART" id="SM00908">
    <property type="entry name" value="Gal-bind_lectin"/>
    <property type="match status" value="2"/>
</dbReference>
<organism evidence="4 5">
    <name type="scientific">Polypedilum vanderplanki</name>
    <name type="common">Sleeping chironomid midge</name>
    <dbReference type="NCBI Taxonomy" id="319348"/>
    <lineage>
        <taxon>Eukaryota</taxon>
        <taxon>Metazoa</taxon>
        <taxon>Ecdysozoa</taxon>
        <taxon>Arthropoda</taxon>
        <taxon>Hexapoda</taxon>
        <taxon>Insecta</taxon>
        <taxon>Pterygota</taxon>
        <taxon>Neoptera</taxon>
        <taxon>Endopterygota</taxon>
        <taxon>Diptera</taxon>
        <taxon>Nematocera</taxon>
        <taxon>Chironomoidea</taxon>
        <taxon>Chironomidae</taxon>
        <taxon>Chironominae</taxon>
        <taxon>Polypedilum</taxon>
        <taxon>Polypedilum</taxon>
    </lineage>
</organism>
<accession>A0A9J6BN86</accession>
<dbReference type="InterPro" id="IPR001079">
    <property type="entry name" value="Galectin_CRD"/>
</dbReference>
<dbReference type="SMART" id="SM00276">
    <property type="entry name" value="GLECT"/>
    <property type="match status" value="2"/>
</dbReference>